<organism evidence="6 7">
    <name type="scientific">Streptomyces griseoviridis</name>
    <dbReference type="NCBI Taxonomy" id="45398"/>
    <lineage>
        <taxon>Bacteria</taxon>
        <taxon>Bacillati</taxon>
        <taxon>Actinomycetota</taxon>
        <taxon>Actinomycetes</taxon>
        <taxon>Kitasatosporales</taxon>
        <taxon>Streptomycetaceae</taxon>
        <taxon>Streptomyces</taxon>
    </lineage>
</organism>
<evidence type="ECO:0000313" key="7">
    <source>
        <dbReference type="Proteomes" id="UP000653493"/>
    </source>
</evidence>
<evidence type="ECO:0000256" key="5">
    <source>
        <dbReference type="SAM" id="Phobius"/>
    </source>
</evidence>
<keyword evidence="7" id="KW-1185">Reference proteome</keyword>
<evidence type="ECO:0000256" key="3">
    <source>
        <dbReference type="ARBA" id="ARBA00022989"/>
    </source>
</evidence>
<dbReference type="Pfam" id="PF13564">
    <property type="entry name" value="DoxX_2"/>
    <property type="match status" value="1"/>
</dbReference>
<feature type="transmembrane region" description="Helical" evidence="5">
    <location>
        <begin position="63"/>
        <end position="85"/>
    </location>
</feature>
<dbReference type="AlphaFoldDB" id="A0A918LIF3"/>
<sequence>MHLVTTAMALVLCAVYMGAGTAKVMGAAVMRADAGRLGLSVRGRRGIGVLEVAGGAGLALGMWFPPLTTGAAIGIVLLMAGAIAFHRRAGDAIGTAMPALVLGLAVALTAALDLAGR</sequence>
<evidence type="ECO:0000256" key="1">
    <source>
        <dbReference type="ARBA" id="ARBA00004141"/>
    </source>
</evidence>
<dbReference type="EMBL" id="BMSL01000016">
    <property type="protein sequence ID" value="GGS52186.1"/>
    <property type="molecule type" value="Genomic_DNA"/>
</dbReference>
<comment type="caution">
    <text evidence="6">The sequence shown here is derived from an EMBL/GenBank/DDBJ whole genome shotgun (WGS) entry which is preliminary data.</text>
</comment>
<keyword evidence="4 5" id="KW-0472">Membrane</keyword>
<name>A0A918LIF3_STRGD</name>
<evidence type="ECO:0008006" key="8">
    <source>
        <dbReference type="Google" id="ProtNLM"/>
    </source>
</evidence>
<keyword evidence="2 5" id="KW-0812">Transmembrane</keyword>
<gene>
    <name evidence="6" type="ORF">GCM10010238_46960</name>
</gene>
<proteinExistence type="predicted"/>
<evidence type="ECO:0000313" key="6">
    <source>
        <dbReference type="EMBL" id="GGS52186.1"/>
    </source>
</evidence>
<dbReference type="GO" id="GO:0016020">
    <property type="term" value="C:membrane"/>
    <property type="evidence" value="ECO:0007669"/>
    <property type="project" value="UniProtKB-SubCell"/>
</dbReference>
<dbReference type="InterPro" id="IPR032808">
    <property type="entry name" value="DoxX"/>
</dbReference>
<reference evidence="6" key="1">
    <citation type="journal article" date="2014" name="Int. J. Syst. Evol. Microbiol.">
        <title>Complete genome sequence of Corynebacterium casei LMG S-19264T (=DSM 44701T), isolated from a smear-ripened cheese.</title>
        <authorList>
            <consortium name="US DOE Joint Genome Institute (JGI-PGF)"/>
            <person name="Walter F."/>
            <person name="Albersmeier A."/>
            <person name="Kalinowski J."/>
            <person name="Ruckert C."/>
        </authorList>
    </citation>
    <scope>NUCLEOTIDE SEQUENCE</scope>
    <source>
        <strain evidence="6">JCM 4234</strain>
    </source>
</reference>
<comment type="subcellular location">
    <subcellularLocation>
        <location evidence="1">Membrane</location>
        <topology evidence="1">Multi-pass membrane protein</topology>
    </subcellularLocation>
</comment>
<keyword evidence="3 5" id="KW-1133">Transmembrane helix</keyword>
<evidence type="ECO:0000256" key="2">
    <source>
        <dbReference type="ARBA" id="ARBA00022692"/>
    </source>
</evidence>
<evidence type="ECO:0000256" key="4">
    <source>
        <dbReference type="ARBA" id="ARBA00023136"/>
    </source>
</evidence>
<feature type="transmembrane region" description="Helical" evidence="5">
    <location>
        <begin position="92"/>
        <end position="112"/>
    </location>
</feature>
<reference evidence="6" key="2">
    <citation type="submission" date="2020-09" db="EMBL/GenBank/DDBJ databases">
        <authorList>
            <person name="Sun Q."/>
            <person name="Ohkuma M."/>
        </authorList>
    </citation>
    <scope>NUCLEOTIDE SEQUENCE</scope>
    <source>
        <strain evidence="6">JCM 4234</strain>
    </source>
</reference>
<dbReference type="Proteomes" id="UP000653493">
    <property type="component" value="Unassembled WGS sequence"/>
</dbReference>
<protein>
    <recommendedName>
        <fullName evidence="8">Invasion protein</fullName>
    </recommendedName>
</protein>
<accession>A0A918LIF3</accession>